<gene>
    <name evidence="1" type="ORF">LCGC14_0170470</name>
</gene>
<evidence type="ECO:0000313" key="1">
    <source>
        <dbReference type="EMBL" id="KKN96118.1"/>
    </source>
</evidence>
<accession>A0A0F9XUT3</accession>
<organism evidence="1">
    <name type="scientific">marine sediment metagenome</name>
    <dbReference type="NCBI Taxonomy" id="412755"/>
    <lineage>
        <taxon>unclassified sequences</taxon>
        <taxon>metagenomes</taxon>
        <taxon>ecological metagenomes</taxon>
    </lineage>
</organism>
<proteinExistence type="predicted"/>
<reference evidence="1" key="1">
    <citation type="journal article" date="2015" name="Nature">
        <title>Complex archaea that bridge the gap between prokaryotes and eukaryotes.</title>
        <authorList>
            <person name="Spang A."/>
            <person name="Saw J.H."/>
            <person name="Jorgensen S.L."/>
            <person name="Zaremba-Niedzwiedzka K."/>
            <person name="Martijn J."/>
            <person name="Lind A.E."/>
            <person name="van Eijk R."/>
            <person name="Schleper C."/>
            <person name="Guy L."/>
            <person name="Ettema T.J."/>
        </authorList>
    </citation>
    <scope>NUCLEOTIDE SEQUENCE</scope>
</reference>
<sequence>MSVVIELRCVNYSAPLTDECFSLIDKGVFAHAEDSQKSVASAYKLALDFAFNRGWVEAPKVNGRTGMICPNCAKLLEAQSSS</sequence>
<dbReference type="EMBL" id="LAZR01000066">
    <property type="protein sequence ID" value="KKN96118.1"/>
    <property type="molecule type" value="Genomic_DNA"/>
</dbReference>
<protein>
    <submittedName>
        <fullName evidence="1">Uncharacterized protein</fullName>
    </submittedName>
</protein>
<name>A0A0F9XUT3_9ZZZZ</name>
<dbReference type="AlphaFoldDB" id="A0A0F9XUT3"/>
<comment type="caution">
    <text evidence="1">The sequence shown here is derived from an EMBL/GenBank/DDBJ whole genome shotgun (WGS) entry which is preliminary data.</text>
</comment>